<dbReference type="InterPro" id="IPR036291">
    <property type="entry name" value="NAD(P)-bd_dom_sf"/>
</dbReference>
<name>A0A6J4TLB5_9ACTN</name>
<proteinExistence type="predicted"/>
<evidence type="ECO:0008006" key="2">
    <source>
        <dbReference type="Google" id="ProtNLM"/>
    </source>
</evidence>
<evidence type="ECO:0000313" key="1">
    <source>
        <dbReference type="EMBL" id="CAA9525618.1"/>
    </source>
</evidence>
<dbReference type="Gene3D" id="3.40.50.720">
    <property type="entry name" value="NAD(P)-binding Rossmann-like Domain"/>
    <property type="match status" value="1"/>
</dbReference>
<dbReference type="Pfam" id="PF00106">
    <property type="entry name" value="adh_short"/>
    <property type="match status" value="1"/>
</dbReference>
<dbReference type="EMBL" id="CADCWC010000092">
    <property type="protein sequence ID" value="CAA9525618.1"/>
    <property type="molecule type" value="Genomic_DNA"/>
</dbReference>
<reference evidence="1" key="1">
    <citation type="submission" date="2020-02" db="EMBL/GenBank/DDBJ databases">
        <authorList>
            <person name="Meier V. D."/>
        </authorList>
    </citation>
    <scope>NUCLEOTIDE SEQUENCE</scope>
    <source>
        <strain evidence="1">AVDCRST_MAG79</strain>
    </source>
</reference>
<dbReference type="SUPFAM" id="SSF51735">
    <property type="entry name" value="NAD(P)-binding Rossmann-fold domains"/>
    <property type="match status" value="1"/>
</dbReference>
<dbReference type="InterPro" id="IPR002347">
    <property type="entry name" value="SDR_fam"/>
</dbReference>
<accession>A0A6J4TLB5</accession>
<protein>
    <recommendedName>
        <fullName evidence="2">3-oxoacyl-[acyl-carrier protein] reductase</fullName>
    </recommendedName>
</protein>
<dbReference type="AlphaFoldDB" id="A0A6J4TLB5"/>
<sequence length="83" mass="8535">MVTGAASGIGRAVCRELARQEGLAVVGIDIRWPEEESDGIVRITADVGDPASLADAFERLDAAALGSVTKLVCAAGIQQRAPT</sequence>
<feature type="non-terminal residue" evidence="1">
    <location>
        <position position="83"/>
    </location>
</feature>
<gene>
    <name evidence="1" type="ORF">AVDCRST_MAG79-493</name>
</gene>
<organism evidence="1">
    <name type="scientific">uncultured Thermoleophilia bacterium</name>
    <dbReference type="NCBI Taxonomy" id="1497501"/>
    <lineage>
        <taxon>Bacteria</taxon>
        <taxon>Bacillati</taxon>
        <taxon>Actinomycetota</taxon>
        <taxon>Thermoleophilia</taxon>
        <taxon>environmental samples</taxon>
    </lineage>
</organism>